<feature type="transmembrane region" description="Helical" evidence="5">
    <location>
        <begin position="362"/>
        <end position="385"/>
    </location>
</feature>
<reference evidence="7 8" key="1">
    <citation type="submission" date="2018-11" db="EMBL/GenBank/DDBJ databases">
        <title>Genomic Encyclopedia of Type Strains, Phase IV (KMG-IV): sequencing the most valuable type-strain genomes for metagenomic binning, comparative biology and taxonomic classification.</title>
        <authorList>
            <person name="Goeker M."/>
        </authorList>
    </citation>
    <scope>NUCLEOTIDE SEQUENCE [LARGE SCALE GENOMIC DNA]</scope>
    <source>
        <strain evidence="7 8">DSM 5900</strain>
    </source>
</reference>
<dbReference type="RefSeq" id="WP_123689300.1">
    <property type="nucleotide sequence ID" value="NZ_AP019700.1"/>
</dbReference>
<feature type="transmembrane region" description="Helical" evidence="5">
    <location>
        <begin position="81"/>
        <end position="101"/>
    </location>
</feature>
<feature type="transmembrane region" description="Helical" evidence="5">
    <location>
        <begin position="270"/>
        <end position="292"/>
    </location>
</feature>
<evidence type="ECO:0000256" key="2">
    <source>
        <dbReference type="ARBA" id="ARBA00022692"/>
    </source>
</evidence>
<dbReference type="InterPro" id="IPR011701">
    <property type="entry name" value="MFS"/>
</dbReference>
<dbReference type="GO" id="GO:0022857">
    <property type="term" value="F:transmembrane transporter activity"/>
    <property type="evidence" value="ECO:0007669"/>
    <property type="project" value="InterPro"/>
</dbReference>
<feature type="transmembrane region" description="Helical" evidence="5">
    <location>
        <begin position="304"/>
        <end position="323"/>
    </location>
</feature>
<dbReference type="GO" id="GO:0005886">
    <property type="term" value="C:plasma membrane"/>
    <property type="evidence" value="ECO:0007669"/>
    <property type="project" value="TreeGrafter"/>
</dbReference>
<dbReference type="InterPro" id="IPR020846">
    <property type="entry name" value="MFS_dom"/>
</dbReference>
<dbReference type="PROSITE" id="PS50850">
    <property type="entry name" value="MFS"/>
    <property type="match status" value="1"/>
</dbReference>
<dbReference type="PANTHER" id="PTHR23501:SF154">
    <property type="entry name" value="MULTIDRUG-EFFLUX TRANSPORTER RV1634-RELATED"/>
    <property type="match status" value="1"/>
</dbReference>
<dbReference type="SUPFAM" id="SSF103473">
    <property type="entry name" value="MFS general substrate transporter"/>
    <property type="match status" value="1"/>
</dbReference>
<evidence type="ECO:0000256" key="1">
    <source>
        <dbReference type="ARBA" id="ARBA00004141"/>
    </source>
</evidence>
<dbReference type="Proteomes" id="UP000278222">
    <property type="component" value="Unassembled WGS sequence"/>
</dbReference>
<keyword evidence="8" id="KW-1185">Reference proteome</keyword>
<evidence type="ECO:0000259" key="6">
    <source>
        <dbReference type="PROSITE" id="PS50850"/>
    </source>
</evidence>
<feature type="transmembrane region" description="Helical" evidence="5">
    <location>
        <begin position="440"/>
        <end position="464"/>
    </location>
</feature>
<feature type="transmembrane region" description="Helical" evidence="5">
    <location>
        <begin position="236"/>
        <end position="258"/>
    </location>
</feature>
<dbReference type="AlphaFoldDB" id="A0A3N1M8G2"/>
<dbReference type="Gene3D" id="1.20.1250.20">
    <property type="entry name" value="MFS general substrate transporter like domains"/>
    <property type="match status" value="1"/>
</dbReference>
<proteinExistence type="predicted"/>
<evidence type="ECO:0000313" key="7">
    <source>
        <dbReference type="EMBL" id="ROP99970.1"/>
    </source>
</evidence>
<evidence type="ECO:0000256" key="4">
    <source>
        <dbReference type="ARBA" id="ARBA00023136"/>
    </source>
</evidence>
<name>A0A3N1M8G2_9PROT</name>
<feature type="transmembrane region" description="Helical" evidence="5">
    <location>
        <begin position="140"/>
        <end position="158"/>
    </location>
</feature>
<feature type="transmembrane region" description="Helical" evidence="5">
    <location>
        <begin position="210"/>
        <end position="230"/>
    </location>
</feature>
<evidence type="ECO:0000256" key="3">
    <source>
        <dbReference type="ARBA" id="ARBA00022989"/>
    </source>
</evidence>
<protein>
    <submittedName>
        <fullName evidence="7">MFS transporter</fullName>
    </submittedName>
</protein>
<accession>A0A3N1M8G2</accession>
<comment type="subcellular location">
    <subcellularLocation>
        <location evidence="1">Membrane</location>
        <topology evidence="1">Multi-pass membrane protein</topology>
    </subcellularLocation>
</comment>
<feature type="domain" description="Major facilitator superfamily (MFS) profile" evidence="6">
    <location>
        <begin position="17"/>
        <end position="467"/>
    </location>
</feature>
<organism evidence="7 8">
    <name type="scientific">Stella humosa</name>
    <dbReference type="NCBI Taxonomy" id="94"/>
    <lineage>
        <taxon>Bacteria</taxon>
        <taxon>Pseudomonadati</taxon>
        <taxon>Pseudomonadota</taxon>
        <taxon>Alphaproteobacteria</taxon>
        <taxon>Rhodospirillales</taxon>
        <taxon>Stellaceae</taxon>
        <taxon>Stella</taxon>
    </lineage>
</organism>
<feature type="transmembrane region" description="Helical" evidence="5">
    <location>
        <begin position="406"/>
        <end position="428"/>
    </location>
</feature>
<feature type="transmembrane region" description="Helical" evidence="5">
    <location>
        <begin position="330"/>
        <end position="350"/>
    </location>
</feature>
<comment type="caution">
    <text evidence="7">The sequence shown here is derived from an EMBL/GenBank/DDBJ whole genome shotgun (WGS) entry which is preliminary data.</text>
</comment>
<dbReference type="PANTHER" id="PTHR23501">
    <property type="entry name" value="MAJOR FACILITATOR SUPERFAMILY"/>
    <property type="match status" value="1"/>
</dbReference>
<evidence type="ECO:0000313" key="8">
    <source>
        <dbReference type="Proteomes" id="UP000278222"/>
    </source>
</evidence>
<dbReference type="EMBL" id="RJKX01000013">
    <property type="protein sequence ID" value="ROP99970.1"/>
    <property type="molecule type" value="Genomic_DNA"/>
</dbReference>
<feature type="transmembrane region" description="Helical" evidence="5">
    <location>
        <begin position="107"/>
        <end position="128"/>
    </location>
</feature>
<keyword evidence="4 5" id="KW-0472">Membrane</keyword>
<sequence length="474" mass="47780">MATPGWRELFSGGHGGRAVALAAGVTLHAVNIFVVTTIMPSVVAEIGGLAYYAWNATLFIVGSIIGSALSSELLARRGVRGAYRLAAVCFAAGTLIAALAPAMPVLLLGRGIQGLGGGMLFALSYALIRLVLPQELWPRAIALVSGTWGVAALSGPFVGGIFAEIGEWRLAFWSVLAATAAFALLCARVLPSPSAAPRVEAPPRFPVRRLALLAGAALAISGASVIPSIWVNAAGMAVAIALLFAMVRIESGAAVRLLPSDALRPGTPLGAVYLTMALTTVGTNCIVFVPLLLQTLHGLTPLGAGYLTVLQALGWTVGSLLSAGSGPGRVARSMVLGPAAMTIGLALLAWRMPLASHSDPAAIATIGCLLAVVGMGVGFSWPHLLTRAMTVAPDGERSLASSSISTVQLVTSAFASALAGVVANLAGITDPGGAVGGANAALWLFGLFALGPLTAAAAAALLIAPAVRSARTEA</sequence>
<dbReference type="OrthoDB" id="9807274at2"/>
<feature type="transmembrane region" description="Helical" evidence="5">
    <location>
        <begin position="170"/>
        <end position="190"/>
    </location>
</feature>
<keyword evidence="2 5" id="KW-0812">Transmembrane</keyword>
<dbReference type="Pfam" id="PF07690">
    <property type="entry name" value="MFS_1"/>
    <property type="match status" value="1"/>
</dbReference>
<evidence type="ECO:0000256" key="5">
    <source>
        <dbReference type="SAM" id="Phobius"/>
    </source>
</evidence>
<gene>
    <name evidence="7" type="ORF">EDC65_1765</name>
</gene>
<keyword evidence="3 5" id="KW-1133">Transmembrane helix</keyword>
<feature type="transmembrane region" description="Helical" evidence="5">
    <location>
        <begin position="49"/>
        <end position="69"/>
    </location>
</feature>
<dbReference type="InterPro" id="IPR036259">
    <property type="entry name" value="MFS_trans_sf"/>
</dbReference>
<feature type="transmembrane region" description="Helical" evidence="5">
    <location>
        <begin position="21"/>
        <end position="43"/>
    </location>
</feature>